<dbReference type="PANTHER" id="PTHR13774">
    <property type="entry name" value="PHENAZINE BIOSYNTHESIS PROTEIN"/>
    <property type="match status" value="1"/>
</dbReference>
<dbReference type="Proteomes" id="UP000245793">
    <property type="component" value="Unassembled WGS sequence"/>
</dbReference>
<accession>A0A2U1E1H0</accession>
<name>A0A2U1E1H0_9FIRM</name>
<dbReference type="RefSeq" id="WP_116480452.1">
    <property type="nucleotide sequence ID" value="NZ_QEKV01000009.1"/>
</dbReference>
<sequence length="294" mass="33214">MSEFEVRVITVDSFTQCRFGGNPAAIIPEASAIPQMYYPQIANEINLAQTAFVDEIEKDMYYIEFYTPNREINFSGHATIGAFYVLGRSGFIRPIESGKKLVHAKLKNGQILDVEIEYNNYEASLVSILSPEINFNNKYNDIINKESIRKVLKIKESDISSVIIGGSFQDDIFVTLKNKEVLDSLRVDPWGLKALNENTNTQGLYAMTEEIEKPKLHIYARYFSPLFGIMEEAATGSSGVVAGKIMLDKMKVDKIEIYQGQMMKRPAKIDIENRDGKIWLSGHSRLVMDGVMTI</sequence>
<proteinExistence type="predicted"/>
<protein>
    <submittedName>
        <fullName evidence="1">PhzF family phenazine biosynthesis protein</fullName>
    </submittedName>
</protein>
<dbReference type="AlphaFoldDB" id="A0A2U1E1H0"/>
<gene>
    <name evidence="1" type="ORF">C7381_10961</name>
</gene>
<dbReference type="PIRSF" id="PIRSF016184">
    <property type="entry name" value="PhzC_PhzF"/>
    <property type="match status" value="1"/>
</dbReference>
<dbReference type="EMBL" id="QEKV01000009">
    <property type="protein sequence ID" value="PVY93796.1"/>
    <property type="molecule type" value="Genomic_DNA"/>
</dbReference>
<comment type="caution">
    <text evidence="1">The sequence shown here is derived from an EMBL/GenBank/DDBJ whole genome shotgun (WGS) entry which is preliminary data.</text>
</comment>
<evidence type="ECO:0000313" key="1">
    <source>
        <dbReference type="EMBL" id="PVY93796.1"/>
    </source>
</evidence>
<dbReference type="NCBIfam" id="TIGR00654">
    <property type="entry name" value="PhzF_family"/>
    <property type="match status" value="1"/>
</dbReference>
<dbReference type="InterPro" id="IPR003719">
    <property type="entry name" value="Phenazine_PhzF-like"/>
</dbReference>
<reference evidence="1 2" key="1">
    <citation type="submission" date="2018-04" db="EMBL/GenBank/DDBJ databases">
        <title>Genomic Encyclopedia of Type Strains, Phase IV (KMG-IV): sequencing the most valuable type-strain genomes for metagenomic binning, comparative biology and taxonomic classification.</title>
        <authorList>
            <person name="Goeker M."/>
        </authorList>
    </citation>
    <scope>NUCLEOTIDE SEQUENCE [LARGE SCALE GENOMIC DNA]</scope>
    <source>
        <strain evidence="1 2">DSM 20705</strain>
    </source>
</reference>
<dbReference type="GO" id="GO:0016853">
    <property type="term" value="F:isomerase activity"/>
    <property type="evidence" value="ECO:0007669"/>
    <property type="project" value="TreeGrafter"/>
</dbReference>
<dbReference type="Gene3D" id="3.10.310.10">
    <property type="entry name" value="Diaminopimelate Epimerase, Chain A, domain 1"/>
    <property type="match status" value="2"/>
</dbReference>
<dbReference type="GO" id="GO:0005737">
    <property type="term" value="C:cytoplasm"/>
    <property type="evidence" value="ECO:0007669"/>
    <property type="project" value="TreeGrafter"/>
</dbReference>
<dbReference type="Pfam" id="PF02567">
    <property type="entry name" value="PhzC-PhzF"/>
    <property type="match status" value="1"/>
</dbReference>
<evidence type="ECO:0000313" key="2">
    <source>
        <dbReference type="Proteomes" id="UP000245793"/>
    </source>
</evidence>
<keyword evidence="2" id="KW-1185">Reference proteome</keyword>
<organism evidence="1 2">
    <name type="scientific">Ezakiella coagulans</name>
    <dbReference type="NCBI Taxonomy" id="46507"/>
    <lineage>
        <taxon>Bacteria</taxon>
        <taxon>Bacillati</taxon>
        <taxon>Bacillota</taxon>
        <taxon>Tissierellia</taxon>
        <taxon>Ezakiella</taxon>
    </lineage>
</organism>
<dbReference type="SUPFAM" id="SSF54506">
    <property type="entry name" value="Diaminopimelate epimerase-like"/>
    <property type="match status" value="1"/>
</dbReference>